<dbReference type="RefSeq" id="WP_127695318.1">
    <property type="nucleotide sequence ID" value="NZ_SACQ01000008.1"/>
</dbReference>
<comment type="function">
    <text evidence="6">Exonuclease involved in the 3' processing of various precursor tRNAs. Initiates hydrolysis at the 3'-terminus of an RNA molecule and releases 5'-mononucleotides.</text>
</comment>
<evidence type="ECO:0000313" key="9">
    <source>
        <dbReference type="Proteomes" id="UP000282818"/>
    </source>
</evidence>
<organism evidence="8 9">
    <name type="scientific">Neptunomonas marina</name>
    <dbReference type="NCBI Taxonomy" id="1815562"/>
    <lineage>
        <taxon>Bacteria</taxon>
        <taxon>Pseudomonadati</taxon>
        <taxon>Pseudomonadota</taxon>
        <taxon>Gammaproteobacteria</taxon>
        <taxon>Oceanospirillales</taxon>
        <taxon>Oceanospirillaceae</taxon>
        <taxon>Neptunomonas</taxon>
    </lineage>
</organism>
<dbReference type="GO" id="GO:0003676">
    <property type="term" value="F:nucleic acid binding"/>
    <property type="evidence" value="ECO:0007669"/>
    <property type="project" value="InterPro"/>
</dbReference>
<dbReference type="GO" id="GO:0000166">
    <property type="term" value="F:nucleotide binding"/>
    <property type="evidence" value="ECO:0007669"/>
    <property type="project" value="InterPro"/>
</dbReference>
<evidence type="ECO:0000259" key="7">
    <source>
        <dbReference type="PROSITE" id="PS50967"/>
    </source>
</evidence>
<reference evidence="8 9" key="1">
    <citation type="submission" date="2019-01" db="EMBL/GenBank/DDBJ databases">
        <authorList>
            <person name="Chen W.-M."/>
        </authorList>
    </citation>
    <scope>NUCLEOTIDE SEQUENCE [LARGE SCALE GENOMIC DNA]</scope>
    <source>
        <strain evidence="8 9">HPM-16</strain>
    </source>
</reference>
<proteinExistence type="inferred from homology"/>
<dbReference type="EC" id="3.1.13.5" evidence="6"/>
<evidence type="ECO:0000256" key="5">
    <source>
        <dbReference type="ARBA" id="ARBA00022839"/>
    </source>
</evidence>
<dbReference type="Gene3D" id="1.10.150.80">
    <property type="entry name" value="HRDC domain"/>
    <property type="match status" value="2"/>
</dbReference>
<dbReference type="InterPro" id="IPR051086">
    <property type="entry name" value="RNase_D-like"/>
</dbReference>
<dbReference type="GO" id="GO:0033890">
    <property type="term" value="F:ribonuclease D activity"/>
    <property type="evidence" value="ECO:0007669"/>
    <property type="project" value="UniProtKB-UniRule"/>
</dbReference>
<dbReference type="InterPro" id="IPR002562">
    <property type="entry name" value="3'-5'_exonuclease_dom"/>
</dbReference>
<evidence type="ECO:0000256" key="2">
    <source>
        <dbReference type="ARBA" id="ARBA00022694"/>
    </source>
</evidence>
<dbReference type="EMBL" id="SACQ01000008">
    <property type="protein sequence ID" value="RVU29541.1"/>
    <property type="molecule type" value="Genomic_DNA"/>
</dbReference>
<dbReference type="SUPFAM" id="SSF53098">
    <property type="entry name" value="Ribonuclease H-like"/>
    <property type="match status" value="1"/>
</dbReference>
<feature type="domain" description="HRDC" evidence="7">
    <location>
        <begin position="225"/>
        <end position="305"/>
    </location>
</feature>
<dbReference type="Pfam" id="PF00570">
    <property type="entry name" value="HRDC"/>
    <property type="match status" value="1"/>
</dbReference>
<keyword evidence="5 6" id="KW-0269">Exonuclease</keyword>
<keyword evidence="9" id="KW-1185">Reference proteome</keyword>
<dbReference type="PANTHER" id="PTHR47649">
    <property type="entry name" value="RIBONUCLEASE D"/>
    <property type="match status" value="1"/>
</dbReference>
<dbReference type="PROSITE" id="PS50967">
    <property type="entry name" value="HRDC"/>
    <property type="match status" value="1"/>
</dbReference>
<gene>
    <name evidence="6 8" type="primary">rnd</name>
    <name evidence="8" type="ORF">EOE65_15325</name>
</gene>
<dbReference type="GO" id="GO:0042780">
    <property type="term" value="P:tRNA 3'-end processing"/>
    <property type="evidence" value="ECO:0007669"/>
    <property type="project" value="UniProtKB-UniRule"/>
</dbReference>
<keyword evidence="3 6" id="KW-0540">Nuclease</keyword>
<evidence type="ECO:0000256" key="3">
    <source>
        <dbReference type="ARBA" id="ARBA00022722"/>
    </source>
</evidence>
<evidence type="ECO:0000256" key="4">
    <source>
        <dbReference type="ARBA" id="ARBA00022801"/>
    </source>
</evidence>
<dbReference type="AlphaFoldDB" id="A0A437Q4W2"/>
<dbReference type="InterPro" id="IPR002121">
    <property type="entry name" value="HRDC_dom"/>
</dbReference>
<dbReference type="PANTHER" id="PTHR47649:SF1">
    <property type="entry name" value="RIBONUCLEASE D"/>
    <property type="match status" value="1"/>
</dbReference>
<protein>
    <recommendedName>
        <fullName evidence="6">Ribonuclease D</fullName>
        <shortName evidence="6">RNase D</shortName>
        <ecNumber evidence="6">3.1.13.5</ecNumber>
    </recommendedName>
</protein>
<dbReference type="SUPFAM" id="SSF47819">
    <property type="entry name" value="HRDC-like"/>
    <property type="match status" value="2"/>
</dbReference>
<comment type="similarity">
    <text evidence="6">Belongs to the RNase D family.</text>
</comment>
<dbReference type="GO" id="GO:0005737">
    <property type="term" value="C:cytoplasm"/>
    <property type="evidence" value="ECO:0007669"/>
    <property type="project" value="UniProtKB-SubCell"/>
</dbReference>
<dbReference type="InterPro" id="IPR012337">
    <property type="entry name" value="RNaseH-like_sf"/>
</dbReference>
<evidence type="ECO:0000313" key="8">
    <source>
        <dbReference type="EMBL" id="RVU29541.1"/>
    </source>
</evidence>
<name>A0A437Q4W2_9GAMM</name>
<dbReference type="Proteomes" id="UP000282818">
    <property type="component" value="Unassembled WGS sequence"/>
</dbReference>
<dbReference type="SMART" id="SM00474">
    <property type="entry name" value="35EXOc"/>
    <property type="match status" value="1"/>
</dbReference>
<keyword evidence="4 6" id="KW-0378">Hydrolase</keyword>
<evidence type="ECO:0000256" key="6">
    <source>
        <dbReference type="HAMAP-Rule" id="MF_01899"/>
    </source>
</evidence>
<dbReference type="GO" id="GO:0008408">
    <property type="term" value="F:3'-5' exonuclease activity"/>
    <property type="evidence" value="ECO:0007669"/>
    <property type="project" value="InterPro"/>
</dbReference>
<dbReference type="InterPro" id="IPR036397">
    <property type="entry name" value="RNaseH_sf"/>
</dbReference>
<comment type="catalytic activity">
    <reaction evidence="6">
        <text>Exonucleolytic cleavage that removes extra residues from the 3'-terminus of tRNA to produce 5'-mononucleotides.</text>
        <dbReference type="EC" id="3.1.13.5"/>
    </reaction>
</comment>
<accession>A0A437Q4W2</accession>
<dbReference type="NCBIfam" id="TIGR01388">
    <property type="entry name" value="rnd"/>
    <property type="match status" value="1"/>
</dbReference>
<evidence type="ECO:0000256" key="1">
    <source>
        <dbReference type="ARBA" id="ARBA00022490"/>
    </source>
</evidence>
<dbReference type="Pfam" id="PF01612">
    <property type="entry name" value="DNA_pol_A_exo1"/>
    <property type="match status" value="1"/>
</dbReference>
<comment type="subcellular location">
    <subcellularLocation>
        <location evidence="6">Cytoplasm</location>
    </subcellularLocation>
</comment>
<dbReference type="InterPro" id="IPR044876">
    <property type="entry name" value="HRDC_dom_sf"/>
</dbReference>
<keyword evidence="1 6" id="KW-0963">Cytoplasm</keyword>
<dbReference type="SMART" id="SM00341">
    <property type="entry name" value="HRDC"/>
    <property type="match status" value="1"/>
</dbReference>
<comment type="caution">
    <text evidence="8">The sequence shown here is derived from an EMBL/GenBank/DDBJ whole genome shotgun (WGS) entry which is preliminary data.</text>
</comment>
<dbReference type="InterPro" id="IPR010997">
    <property type="entry name" value="HRDC-like_sf"/>
</dbReference>
<dbReference type="CDD" id="cd06142">
    <property type="entry name" value="RNaseD_exo"/>
    <property type="match status" value="1"/>
</dbReference>
<dbReference type="HAMAP" id="MF_01899">
    <property type="entry name" value="RNase_D"/>
    <property type="match status" value="1"/>
</dbReference>
<sequence length="392" mass="44939">METMYQWEVLEASAQQPVHINTNSALAEYCERWAQLPMIAIDTEFQRVDTFYPIPGLIQVADDTQCYLIDPLEISDFSPLVALFRDPCVLKVIHAGSEDLELFNHSFDVIPRPLFDTQLAAAFVGWGFTMGLQRLVEHALSVHLGKGETNSDWLKRPLSPQQERYAALDVAYLPAICLMLKSKLEHLGRTEWFAEETEMVLGNVVDTDPEGHEYYRRFSQAWGLPDHKIAALRDVTRWREQEARRRDIPRNRILRNQSLLSLVQVWPKNKSDLARVDEIKQRAIREDSETILAFIANAQHSAESEPVKPIQRPLPIIWNKRLKKLKAIGREAAARLEMAPEVVLRKKDLDNLIRSRNPQGDYQLPSELSGWRKSVVGDALLNQLAQFEKNGS</sequence>
<keyword evidence="2 6" id="KW-0819">tRNA processing</keyword>
<dbReference type="Gene3D" id="3.30.420.10">
    <property type="entry name" value="Ribonuclease H-like superfamily/Ribonuclease H"/>
    <property type="match status" value="1"/>
</dbReference>
<dbReference type="InterPro" id="IPR006292">
    <property type="entry name" value="RNase_D"/>
</dbReference>
<comment type="cofactor">
    <cofactor evidence="6">
        <name>a divalent metal cation</name>
        <dbReference type="ChEBI" id="CHEBI:60240"/>
    </cofactor>
</comment>